<sequence>MRKKGWESEGHNDLVDEKLFERLPITIADIPSACFTNLPRAITMACNFSAIEEREKSVHRAALLVGKTEEILKIIQHHELPNINADLSAYIDQWNLTRQPTNLVPVIPFDSDIPI</sequence>
<keyword evidence="2" id="KW-1185">Reference proteome</keyword>
<reference evidence="1" key="1">
    <citation type="submission" date="2023-08" db="EMBL/GenBank/DDBJ databases">
        <title>A de novo genome assembly of Solanum verrucosum Schlechtendal, a Mexican diploid species geographically isolated from the other diploid A-genome species in potato relatives.</title>
        <authorList>
            <person name="Hosaka K."/>
        </authorList>
    </citation>
    <scope>NUCLEOTIDE SEQUENCE</scope>
    <source>
        <tissue evidence="1">Young leaves</tissue>
    </source>
</reference>
<dbReference type="AlphaFoldDB" id="A0AAF0UCR7"/>
<dbReference type="PANTHER" id="PTHR35307">
    <property type="entry name" value="PROTEIN, PUTATIVE-RELATED"/>
    <property type="match status" value="1"/>
</dbReference>
<dbReference type="PANTHER" id="PTHR35307:SF4">
    <property type="entry name" value="DUF4220 DOMAIN-CONTAINING PROTEIN"/>
    <property type="match status" value="1"/>
</dbReference>
<name>A0AAF0UCR7_SOLVR</name>
<gene>
    <name evidence="1" type="ORF">MTR67_037012</name>
</gene>
<organism evidence="1 2">
    <name type="scientific">Solanum verrucosum</name>
    <dbReference type="NCBI Taxonomy" id="315347"/>
    <lineage>
        <taxon>Eukaryota</taxon>
        <taxon>Viridiplantae</taxon>
        <taxon>Streptophyta</taxon>
        <taxon>Embryophyta</taxon>
        <taxon>Tracheophyta</taxon>
        <taxon>Spermatophyta</taxon>
        <taxon>Magnoliopsida</taxon>
        <taxon>eudicotyledons</taxon>
        <taxon>Gunneridae</taxon>
        <taxon>Pentapetalae</taxon>
        <taxon>asterids</taxon>
        <taxon>lamiids</taxon>
        <taxon>Solanales</taxon>
        <taxon>Solanaceae</taxon>
        <taxon>Solanoideae</taxon>
        <taxon>Solaneae</taxon>
        <taxon>Solanum</taxon>
    </lineage>
</organism>
<evidence type="ECO:0000313" key="1">
    <source>
        <dbReference type="EMBL" id="WMV43627.1"/>
    </source>
</evidence>
<protein>
    <submittedName>
        <fullName evidence="1">Uncharacterized protein</fullName>
    </submittedName>
</protein>
<accession>A0AAF0UCR7</accession>
<proteinExistence type="predicted"/>
<evidence type="ECO:0000313" key="2">
    <source>
        <dbReference type="Proteomes" id="UP001234989"/>
    </source>
</evidence>
<dbReference type="EMBL" id="CP133619">
    <property type="protein sequence ID" value="WMV43627.1"/>
    <property type="molecule type" value="Genomic_DNA"/>
</dbReference>
<dbReference type="Proteomes" id="UP001234989">
    <property type="component" value="Chromosome 8"/>
</dbReference>